<dbReference type="AlphaFoldDB" id="A0A0A5GDP4"/>
<accession>A0A0A5GDP4</accession>
<name>A0A0A5GDP4_9BACI</name>
<sequence length="255" mass="27957">MSKLAIVTGVGRSEGIGAAVCRELAQEGIHLLFTYWGSYDHEVYGQSEEAWSTRFQTELCSYGVVSKGIEVDLSHPDAYASILTEATEMGEPTILINNATVSIETNYESLTAAMLDRHYEVNMRSTFLLSCEFAKFLKEKELRDGRIINFTSGQDQGPMPNHLAYAATKGAVSAFTSSLSIEVAHFGCTVNAINPGPTDTGWMTEEMKEHLQLKFAMGRVGEPADAARLVGFLVRPESSWITGQVLHSEGGYQRS</sequence>
<dbReference type="InterPro" id="IPR020904">
    <property type="entry name" value="Sc_DH/Rdtase_CS"/>
</dbReference>
<dbReference type="RefSeq" id="WP_026800808.1">
    <property type="nucleotide sequence ID" value="NZ_AULI01000010.1"/>
</dbReference>
<dbReference type="EMBL" id="AVPE01000010">
    <property type="protein sequence ID" value="KGX91336.1"/>
    <property type="molecule type" value="Genomic_DNA"/>
</dbReference>
<evidence type="ECO:0000256" key="1">
    <source>
        <dbReference type="ARBA" id="ARBA00006484"/>
    </source>
</evidence>
<dbReference type="Gene3D" id="3.40.50.720">
    <property type="entry name" value="NAD(P)-binding Rossmann-like Domain"/>
    <property type="match status" value="1"/>
</dbReference>
<proteinExistence type="inferred from homology"/>
<organism evidence="3 4">
    <name type="scientific">Pontibacillus halophilus JSM 076056 = DSM 19796</name>
    <dbReference type="NCBI Taxonomy" id="1385510"/>
    <lineage>
        <taxon>Bacteria</taxon>
        <taxon>Bacillati</taxon>
        <taxon>Bacillota</taxon>
        <taxon>Bacilli</taxon>
        <taxon>Bacillales</taxon>
        <taxon>Bacillaceae</taxon>
        <taxon>Pontibacillus</taxon>
    </lineage>
</organism>
<dbReference type="CDD" id="cd05233">
    <property type="entry name" value="SDR_c"/>
    <property type="match status" value="1"/>
</dbReference>
<dbReference type="PANTHER" id="PTHR48107:SF7">
    <property type="entry name" value="RE15974P"/>
    <property type="match status" value="1"/>
</dbReference>
<dbReference type="GO" id="GO:0016614">
    <property type="term" value="F:oxidoreductase activity, acting on CH-OH group of donors"/>
    <property type="evidence" value="ECO:0007669"/>
    <property type="project" value="UniProtKB-ARBA"/>
</dbReference>
<reference evidence="3 4" key="1">
    <citation type="submission" date="2013-08" db="EMBL/GenBank/DDBJ databases">
        <authorList>
            <person name="Huang J."/>
            <person name="Wang G."/>
        </authorList>
    </citation>
    <scope>NUCLEOTIDE SEQUENCE [LARGE SCALE GENOMIC DNA]</scope>
    <source>
        <strain evidence="3 4">JSM 076056</strain>
    </source>
</reference>
<dbReference type="PRINTS" id="PR00080">
    <property type="entry name" value="SDRFAMILY"/>
</dbReference>
<dbReference type="InterPro" id="IPR002347">
    <property type="entry name" value="SDR_fam"/>
</dbReference>
<keyword evidence="2" id="KW-0560">Oxidoreductase</keyword>
<dbReference type="PANTHER" id="PTHR48107">
    <property type="entry name" value="NADPH-DEPENDENT ALDEHYDE REDUCTASE-LIKE PROTEIN, CHLOROPLASTIC-RELATED"/>
    <property type="match status" value="1"/>
</dbReference>
<dbReference type="NCBIfam" id="NF009389">
    <property type="entry name" value="PRK12748.1"/>
    <property type="match status" value="1"/>
</dbReference>
<dbReference type="eggNOG" id="COG1028">
    <property type="taxonomic scope" value="Bacteria"/>
</dbReference>
<protein>
    <submittedName>
        <fullName evidence="3">3-ketoacyl-ACP reductase</fullName>
    </submittedName>
</protein>
<dbReference type="PROSITE" id="PS00061">
    <property type="entry name" value="ADH_SHORT"/>
    <property type="match status" value="1"/>
</dbReference>
<dbReference type="Proteomes" id="UP000030528">
    <property type="component" value="Unassembled WGS sequence"/>
</dbReference>
<evidence type="ECO:0000256" key="2">
    <source>
        <dbReference type="ARBA" id="ARBA00023002"/>
    </source>
</evidence>
<evidence type="ECO:0000313" key="3">
    <source>
        <dbReference type="EMBL" id="KGX91336.1"/>
    </source>
</evidence>
<dbReference type="STRING" id="1385510.GCA_000425205_02473"/>
<gene>
    <name evidence="3" type="ORF">N781_04535</name>
</gene>
<keyword evidence="4" id="KW-1185">Reference proteome</keyword>
<dbReference type="Pfam" id="PF13561">
    <property type="entry name" value="adh_short_C2"/>
    <property type="match status" value="1"/>
</dbReference>
<dbReference type="InterPro" id="IPR036291">
    <property type="entry name" value="NAD(P)-bd_dom_sf"/>
</dbReference>
<comment type="similarity">
    <text evidence="1">Belongs to the short-chain dehydrogenases/reductases (SDR) family.</text>
</comment>
<dbReference type="OrthoDB" id="9803333at2"/>
<dbReference type="SUPFAM" id="SSF51735">
    <property type="entry name" value="NAD(P)-binding Rossmann-fold domains"/>
    <property type="match status" value="1"/>
</dbReference>
<comment type="caution">
    <text evidence="3">The sequence shown here is derived from an EMBL/GenBank/DDBJ whole genome shotgun (WGS) entry which is preliminary data.</text>
</comment>
<evidence type="ECO:0000313" key="4">
    <source>
        <dbReference type="Proteomes" id="UP000030528"/>
    </source>
</evidence>
<dbReference type="PRINTS" id="PR00081">
    <property type="entry name" value="GDHRDH"/>
</dbReference>